<proteinExistence type="predicted"/>
<reference evidence="1 2" key="1">
    <citation type="submission" date="2024-04" db="EMBL/GenBank/DDBJ databases">
        <title>Genome assembly C_amara_ONT_v2.</title>
        <authorList>
            <person name="Yant L."/>
            <person name="Moore C."/>
            <person name="Slenker M."/>
        </authorList>
    </citation>
    <scope>NUCLEOTIDE SEQUENCE [LARGE SCALE GENOMIC DNA]</scope>
    <source>
        <tissue evidence="1">Leaf</tissue>
    </source>
</reference>
<name>A0ABD0ZN07_CARAN</name>
<comment type="caution">
    <text evidence="1">The sequence shown here is derived from an EMBL/GenBank/DDBJ whole genome shotgun (WGS) entry which is preliminary data.</text>
</comment>
<dbReference type="Proteomes" id="UP001558713">
    <property type="component" value="Unassembled WGS sequence"/>
</dbReference>
<dbReference type="PANTHER" id="PTHR34952:SF2">
    <property type="entry name" value="OS05G0113500 PROTEIN"/>
    <property type="match status" value="1"/>
</dbReference>
<evidence type="ECO:0000313" key="1">
    <source>
        <dbReference type="EMBL" id="KAL1195848.1"/>
    </source>
</evidence>
<evidence type="ECO:0000313" key="2">
    <source>
        <dbReference type="Proteomes" id="UP001558713"/>
    </source>
</evidence>
<dbReference type="AlphaFoldDB" id="A0ABD0ZN07"/>
<dbReference type="PANTHER" id="PTHR34952">
    <property type="entry name" value="OS05G0113500 PROTEIN"/>
    <property type="match status" value="1"/>
</dbReference>
<organism evidence="1 2">
    <name type="scientific">Cardamine amara subsp. amara</name>
    <dbReference type="NCBI Taxonomy" id="228776"/>
    <lineage>
        <taxon>Eukaryota</taxon>
        <taxon>Viridiplantae</taxon>
        <taxon>Streptophyta</taxon>
        <taxon>Embryophyta</taxon>
        <taxon>Tracheophyta</taxon>
        <taxon>Spermatophyta</taxon>
        <taxon>Magnoliopsida</taxon>
        <taxon>eudicotyledons</taxon>
        <taxon>Gunneridae</taxon>
        <taxon>Pentapetalae</taxon>
        <taxon>rosids</taxon>
        <taxon>malvids</taxon>
        <taxon>Brassicales</taxon>
        <taxon>Brassicaceae</taxon>
        <taxon>Cardamineae</taxon>
        <taxon>Cardamine</taxon>
    </lineage>
</organism>
<protein>
    <submittedName>
        <fullName evidence="1">Uncharacterized protein</fullName>
    </submittedName>
</protein>
<sequence>MNVVSLIPAIKGAREKHGKTLQKLNVSWAEDVYDPPPSIRRRKKSKIRYNLKKKGQNGSSNFIDLFHRLVAIVFITHILQGFVSSLAP</sequence>
<gene>
    <name evidence="1" type="ORF">V5N11_027714</name>
</gene>
<keyword evidence="2" id="KW-1185">Reference proteome</keyword>
<dbReference type="EMBL" id="JBANAX010000716">
    <property type="protein sequence ID" value="KAL1195848.1"/>
    <property type="molecule type" value="Genomic_DNA"/>
</dbReference>
<accession>A0ABD0ZN07</accession>